<dbReference type="OrthoDB" id="8970543at2"/>
<gene>
    <name evidence="3" type="ORF">SAMN05444336_108101</name>
</gene>
<dbReference type="Pfam" id="PF03401">
    <property type="entry name" value="TctC"/>
    <property type="match status" value="1"/>
</dbReference>
<dbReference type="Gene3D" id="3.40.190.10">
    <property type="entry name" value="Periplasmic binding protein-like II"/>
    <property type="match status" value="1"/>
</dbReference>
<name>A0A1H3DQA5_9RHOB</name>
<dbReference type="Gene3D" id="3.40.190.150">
    <property type="entry name" value="Bordetella uptake gene, domain 1"/>
    <property type="match status" value="1"/>
</dbReference>
<proteinExistence type="inferred from homology"/>
<protein>
    <submittedName>
        <fullName evidence="3">Tripartite-type tricarboxylate transporter, receptor component TctC</fullName>
    </submittedName>
</protein>
<comment type="similarity">
    <text evidence="1">Belongs to the UPF0065 (bug) family.</text>
</comment>
<dbReference type="InterPro" id="IPR042100">
    <property type="entry name" value="Bug_dom1"/>
</dbReference>
<dbReference type="RefSeq" id="WP_092684214.1">
    <property type="nucleotide sequence ID" value="NZ_FNMZ01000008.1"/>
</dbReference>
<evidence type="ECO:0000313" key="4">
    <source>
        <dbReference type="Proteomes" id="UP000199118"/>
    </source>
</evidence>
<evidence type="ECO:0000256" key="1">
    <source>
        <dbReference type="ARBA" id="ARBA00006987"/>
    </source>
</evidence>
<dbReference type="Proteomes" id="UP000199118">
    <property type="component" value="Unassembled WGS sequence"/>
</dbReference>
<dbReference type="SUPFAM" id="SSF53850">
    <property type="entry name" value="Periplasmic binding protein-like II"/>
    <property type="match status" value="1"/>
</dbReference>
<feature type="signal peptide" evidence="2">
    <location>
        <begin position="1"/>
        <end position="24"/>
    </location>
</feature>
<keyword evidence="4" id="KW-1185">Reference proteome</keyword>
<dbReference type="STRING" id="356660.SAMN05444336_108101"/>
<dbReference type="PANTHER" id="PTHR42928">
    <property type="entry name" value="TRICARBOXYLATE-BINDING PROTEIN"/>
    <property type="match status" value="1"/>
</dbReference>
<organism evidence="3 4">
    <name type="scientific">Albimonas donghaensis</name>
    <dbReference type="NCBI Taxonomy" id="356660"/>
    <lineage>
        <taxon>Bacteria</taxon>
        <taxon>Pseudomonadati</taxon>
        <taxon>Pseudomonadota</taxon>
        <taxon>Alphaproteobacteria</taxon>
        <taxon>Rhodobacterales</taxon>
        <taxon>Paracoccaceae</taxon>
        <taxon>Albimonas</taxon>
    </lineage>
</organism>
<dbReference type="EMBL" id="FNMZ01000008">
    <property type="protein sequence ID" value="SDX68551.1"/>
    <property type="molecule type" value="Genomic_DNA"/>
</dbReference>
<keyword evidence="2" id="KW-0732">Signal</keyword>
<sequence>MKRYGLTTLAALAMAAFAAAPTVAEEDWPSSGDRITFVVPFNTGGSADRLARGLANHMEKELDGAAVTVMNQPGGAGAMGVAYYTQLPTDGSHFLVMQATPFLANVILQTDVPAEWSDFTVINTQWTDFPIVAVPADGRLKDFDDLIAKAKEGKGAVTAAGMSSGASYLQMLLMFDMLGIPRENVRIVTYDGGAPLRTAIAGGQVDFTFVAANGSESIRDRIRSIAVVTADDIDNWDGPKINDALAKYDVKMPLFSEYTTSVIANSAFKKEHPDRYARFVEVLKATLEREDYKAWLKENRVGGRWMGPEMSQKLTTEGFEGLKQYADLKDK</sequence>
<reference evidence="3 4" key="1">
    <citation type="submission" date="2016-10" db="EMBL/GenBank/DDBJ databases">
        <authorList>
            <person name="de Groot N.N."/>
        </authorList>
    </citation>
    <scope>NUCLEOTIDE SEQUENCE [LARGE SCALE GENOMIC DNA]</scope>
    <source>
        <strain evidence="3 4">DSM 17890</strain>
    </source>
</reference>
<evidence type="ECO:0000256" key="2">
    <source>
        <dbReference type="SAM" id="SignalP"/>
    </source>
</evidence>
<dbReference type="InterPro" id="IPR005064">
    <property type="entry name" value="BUG"/>
</dbReference>
<dbReference type="AlphaFoldDB" id="A0A1H3DQA5"/>
<dbReference type="PANTHER" id="PTHR42928:SF3">
    <property type="entry name" value="UPF0065 PROTEIN YFLP"/>
    <property type="match status" value="1"/>
</dbReference>
<evidence type="ECO:0000313" key="3">
    <source>
        <dbReference type="EMBL" id="SDX68551.1"/>
    </source>
</evidence>
<keyword evidence="3" id="KW-0675">Receptor</keyword>
<accession>A0A1H3DQA5</accession>
<feature type="chain" id="PRO_5011644731" evidence="2">
    <location>
        <begin position="25"/>
        <end position="331"/>
    </location>
</feature>